<evidence type="ECO:0000313" key="5">
    <source>
        <dbReference type="EMBL" id="MBP2026809.1"/>
    </source>
</evidence>
<evidence type="ECO:0000259" key="4">
    <source>
        <dbReference type="PROSITE" id="PS50983"/>
    </source>
</evidence>
<dbReference type="InterPro" id="IPR002491">
    <property type="entry name" value="ABC_transptr_periplasmic_BD"/>
</dbReference>
<comment type="similarity">
    <text evidence="1">Belongs to the bacterial solute-binding protein 8 family.</text>
</comment>
<gene>
    <name evidence="5" type="ORF">J2Z35_000600</name>
</gene>
<dbReference type="PANTHER" id="PTHR30535:SF34">
    <property type="entry name" value="MOLYBDATE-BINDING PROTEIN MOLA"/>
    <property type="match status" value="1"/>
</dbReference>
<dbReference type="SUPFAM" id="SSF53807">
    <property type="entry name" value="Helical backbone' metal receptor"/>
    <property type="match status" value="1"/>
</dbReference>
<reference evidence="5 6" key="1">
    <citation type="submission" date="2021-03" db="EMBL/GenBank/DDBJ databases">
        <title>Genomic Encyclopedia of Type Strains, Phase IV (KMG-IV): sequencing the most valuable type-strain genomes for metagenomic binning, comparative biology and taxonomic classification.</title>
        <authorList>
            <person name="Goeker M."/>
        </authorList>
    </citation>
    <scope>NUCLEOTIDE SEQUENCE [LARGE SCALE GENOMIC DNA]</scope>
    <source>
        <strain evidence="5 6">DSM 27512</strain>
    </source>
</reference>
<dbReference type="PROSITE" id="PS50983">
    <property type="entry name" value="FE_B12_PBP"/>
    <property type="match status" value="1"/>
</dbReference>
<dbReference type="Proteomes" id="UP001314903">
    <property type="component" value="Unassembled WGS sequence"/>
</dbReference>
<feature type="domain" description="Fe/B12 periplasmic-binding" evidence="4">
    <location>
        <begin position="58"/>
        <end position="306"/>
    </location>
</feature>
<feature type="chain" id="PRO_5045995624" evidence="3">
    <location>
        <begin position="20"/>
        <end position="307"/>
    </location>
</feature>
<dbReference type="RefSeq" id="WP_209659188.1">
    <property type="nucleotide sequence ID" value="NZ_JAGGLI010000004.1"/>
</dbReference>
<dbReference type="Gene3D" id="3.40.50.1980">
    <property type="entry name" value="Nitrogenase molybdenum iron protein domain"/>
    <property type="match status" value="2"/>
</dbReference>
<evidence type="ECO:0000256" key="3">
    <source>
        <dbReference type="SAM" id="SignalP"/>
    </source>
</evidence>
<dbReference type="Pfam" id="PF01497">
    <property type="entry name" value="Peripla_BP_2"/>
    <property type="match status" value="1"/>
</dbReference>
<keyword evidence="2 3" id="KW-0732">Signal</keyword>
<dbReference type="InterPro" id="IPR050902">
    <property type="entry name" value="ABC_Transporter_SBP"/>
</dbReference>
<organism evidence="5 6">
    <name type="scientific">Acetoanaerobium pronyense</name>
    <dbReference type="NCBI Taxonomy" id="1482736"/>
    <lineage>
        <taxon>Bacteria</taxon>
        <taxon>Bacillati</taxon>
        <taxon>Bacillota</taxon>
        <taxon>Clostridia</taxon>
        <taxon>Peptostreptococcales</taxon>
        <taxon>Filifactoraceae</taxon>
        <taxon>Acetoanaerobium</taxon>
    </lineage>
</organism>
<accession>A0ABS4KJJ5</accession>
<dbReference type="CDD" id="cd01143">
    <property type="entry name" value="YvrC"/>
    <property type="match status" value="1"/>
</dbReference>
<dbReference type="NCBIfam" id="NF038402">
    <property type="entry name" value="TroA_like"/>
    <property type="match status" value="1"/>
</dbReference>
<evidence type="ECO:0000313" key="6">
    <source>
        <dbReference type="Proteomes" id="UP001314903"/>
    </source>
</evidence>
<feature type="signal peptide" evidence="3">
    <location>
        <begin position="1"/>
        <end position="19"/>
    </location>
</feature>
<comment type="caution">
    <text evidence="5">The sequence shown here is derived from an EMBL/GenBank/DDBJ whole genome shotgun (WGS) entry which is preliminary data.</text>
</comment>
<keyword evidence="6" id="KW-1185">Reference proteome</keyword>
<protein>
    <submittedName>
        <fullName evidence="5">Iron complex transport system substrate-binding protein</fullName>
    </submittedName>
</protein>
<name>A0ABS4KJJ5_9FIRM</name>
<dbReference type="PROSITE" id="PS51257">
    <property type="entry name" value="PROKAR_LIPOPROTEIN"/>
    <property type="match status" value="1"/>
</dbReference>
<evidence type="ECO:0000256" key="2">
    <source>
        <dbReference type="ARBA" id="ARBA00022729"/>
    </source>
</evidence>
<sequence>MRKNLLLSFIFLFSVVFLSGCQNVNSENSEIREIESGYPMTIVDSYGRAVELETEPQRVISIAPSITEIIYSIDAQEKLVGRTDFCDYPEDVIEIESIGSLTDPSIEKIMEINPDIVIASTHFKEDVLKKMEELGIKVLILYGPESFEGVYETVEKVGAILNKEENAKTVVNQMKEKVEYVTSRVQGREKPSVYYVVGYGEFGDYTATGETFISKMIEMAGGSNAADDAQGWKYSIEKVLEKDPDILICSKYFDTKTGIENANGYSQLTAVKEGRLFEIDNNKLDRQGTRLADGLEELAKLIHPDAF</sequence>
<dbReference type="PANTHER" id="PTHR30535">
    <property type="entry name" value="VITAMIN B12-BINDING PROTEIN"/>
    <property type="match status" value="1"/>
</dbReference>
<dbReference type="InterPro" id="IPR054828">
    <property type="entry name" value="Vit_B12_bind_prot"/>
</dbReference>
<proteinExistence type="inferred from homology"/>
<evidence type="ECO:0000256" key="1">
    <source>
        <dbReference type="ARBA" id="ARBA00008814"/>
    </source>
</evidence>
<dbReference type="EMBL" id="JAGGLI010000004">
    <property type="protein sequence ID" value="MBP2026809.1"/>
    <property type="molecule type" value="Genomic_DNA"/>
</dbReference>